<dbReference type="PANTHER" id="PTHR43405">
    <property type="entry name" value="GLYCOSYL HYDROLASE DIGH"/>
    <property type="match status" value="1"/>
</dbReference>
<dbReference type="AlphaFoldDB" id="A0A0D1L3C7"/>
<dbReference type="InterPro" id="IPR003790">
    <property type="entry name" value="GHL10"/>
</dbReference>
<sequence>MKVCQKSIVRFLVSLIIGTFVISVPFMANAQSDRELRAVWIASVLNIDWPSKKGLSVKEQKQEYIKLLNDVQKMGMNAVIVQIKPTADAFYPSAYGPWSEYLTGVQGKDPGYDPLAFMIEETHKRNLEFHAWFNPYRITMNHTDLNKLSESHPARKHPDWVAAYGNQLYYHPGIPETRDFIVKGIEEVVKHYDIDAVHMDDYFYPYKIAGQEFPDQAQYEQYGKDAFSNIDDWRRDNVNQLVKQINQTIKAAKPYVKFGISPFGVWRNAADAPTGSNTKAGVRNYDDLYADTRHWIQEGDIDYIAPQIYWSIGFNAAAYDVLADWWSNEVKNRPVHLYIGQAAYKINNNFDPPWSDPEEYVRQITLNRQLELVKGSMHFSLKDLNKNPLGIKDRLIADLYSKPALVPQMPWLDNTAPKKPKLTKVTEDKNGNLLQIKDHPSNQKTKETAYYAIYRAEGKKQKTLLATQRKTHEQQTFLDNTADPNKKYTYYVTSADRLHNESKASKRTTK</sequence>
<dbReference type="EMBL" id="JXBC01000002">
    <property type="protein sequence ID" value="KIU12852.1"/>
    <property type="molecule type" value="Genomic_DNA"/>
</dbReference>
<dbReference type="InterPro" id="IPR013783">
    <property type="entry name" value="Ig-like_fold"/>
</dbReference>
<dbReference type="Gene3D" id="3.20.20.80">
    <property type="entry name" value="Glycosidases"/>
    <property type="match status" value="1"/>
</dbReference>
<keyword evidence="1" id="KW-0732">Signal</keyword>
<accession>A0A0D1L3C7</accession>
<dbReference type="PATRIC" id="fig|1423.173.peg.1736"/>
<name>A0A0D1L3C7_BACIU</name>
<protein>
    <submittedName>
        <fullName evidence="3">Sporulation protein YngK</fullName>
    </submittedName>
</protein>
<evidence type="ECO:0000313" key="3">
    <source>
        <dbReference type="EMBL" id="KIU12852.1"/>
    </source>
</evidence>
<proteinExistence type="predicted"/>
<dbReference type="Gene3D" id="2.60.40.10">
    <property type="entry name" value="Immunoglobulins"/>
    <property type="match status" value="1"/>
</dbReference>
<dbReference type="STRING" id="483913.AN935_09550"/>
<organism evidence="3 4">
    <name type="scientific">Bacillus subtilis</name>
    <dbReference type="NCBI Taxonomy" id="1423"/>
    <lineage>
        <taxon>Bacteria</taxon>
        <taxon>Bacillati</taxon>
        <taxon>Bacillota</taxon>
        <taxon>Bacilli</taxon>
        <taxon>Bacillales</taxon>
        <taxon>Bacillaceae</taxon>
        <taxon>Bacillus</taxon>
    </lineage>
</organism>
<dbReference type="InterPro" id="IPR017853">
    <property type="entry name" value="GH"/>
</dbReference>
<dbReference type="Proteomes" id="UP000032247">
    <property type="component" value="Unassembled WGS sequence"/>
</dbReference>
<evidence type="ECO:0000313" key="4">
    <source>
        <dbReference type="Proteomes" id="UP000032247"/>
    </source>
</evidence>
<reference evidence="3 4" key="1">
    <citation type="submission" date="2014-12" db="EMBL/GenBank/DDBJ databases">
        <title>Comparative genome analysis of Bacillus coagulans HM-08, Clostridium butyricum HM-68, Bacillus subtilis HM-66 and Bacillus licheniformis BL-09.</title>
        <authorList>
            <person name="Zhang H."/>
        </authorList>
    </citation>
    <scope>NUCLEOTIDE SEQUENCE [LARGE SCALE GENOMIC DNA]</scope>
    <source>
        <strain evidence="3 4">HM-66</strain>
    </source>
</reference>
<dbReference type="PANTHER" id="PTHR43405:SF1">
    <property type="entry name" value="GLYCOSYL HYDROLASE DIGH"/>
    <property type="match status" value="1"/>
</dbReference>
<evidence type="ECO:0000256" key="1">
    <source>
        <dbReference type="ARBA" id="ARBA00022729"/>
    </source>
</evidence>
<dbReference type="SUPFAM" id="SSF51445">
    <property type="entry name" value="(Trans)glycosidases"/>
    <property type="match status" value="1"/>
</dbReference>
<comment type="caution">
    <text evidence="3">The sequence shown here is derived from an EMBL/GenBank/DDBJ whole genome shotgun (WGS) entry which is preliminary data.</text>
</comment>
<dbReference type="InterPro" id="IPR052177">
    <property type="entry name" value="Divisome_Glycosyl_Hydrolase"/>
</dbReference>
<feature type="domain" description="Glycosyl hydrolase-like 10" evidence="2">
    <location>
        <begin position="35"/>
        <end position="356"/>
    </location>
</feature>
<dbReference type="Pfam" id="PF02638">
    <property type="entry name" value="GHL10"/>
    <property type="match status" value="1"/>
</dbReference>
<evidence type="ECO:0000259" key="2">
    <source>
        <dbReference type="Pfam" id="PF02638"/>
    </source>
</evidence>
<gene>
    <name evidence="3" type="ORF">SC09_Contig19orf01444</name>
</gene>